<comment type="caution">
    <text evidence="1">The sequence shown here is derived from an EMBL/GenBank/DDBJ whole genome shotgun (WGS) entry which is preliminary data.</text>
</comment>
<organism evidence="1 2">
    <name type="scientific">Hymenobacter montanus</name>
    <dbReference type="NCBI Taxonomy" id="2771359"/>
    <lineage>
        <taxon>Bacteria</taxon>
        <taxon>Pseudomonadati</taxon>
        <taxon>Bacteroidota</taxon>
        <taxon>Cytophagia</taxon>
        <taxon>Cytophagales</taxon>
        <taxon>Hymenobacteraceae</taxon>
        <taxon>Hymenobacter</taxon>
    </lineage>
</organism>
<accession>A0A927BEU2</accession>
<evidence type="ECO:0000313" key="1">
    <source>
        <dbReference type="EMBL" id="MBD2768859.1"/>
    </source>
</evidence>
<dbReference type="Proteomes" id="UP000612233">
    <property type="component" value="Unassembled WGS sequence"/>
</dbReference>
<sequence length="273" mass="32121">MNSYKESIYQGVSVPEILYKYRNWENQFHRSIITKREVFLAAPSTFEDQLDCKNPVRYDLLTDEQIIEKYIYESRKTNPGFSEQEHLDFAQRWAGKGLFRNKKHIAKHSRLDNISLNERLGVLCLTADPINKEMWHKYSRNSREFAIGFRTEILFDFVGSWGPVRYEPQLPRIMPTPWHDEEYQMIAQLYFKTQKWSFEKEYRTLRFSGTPLTLQDRIVELPAEAYEEIVFGPLSSPKKRKKIAEAAQSAIPSIKFRLATIEAGTRNLVLVAL</sequence>
<dbReference type="AlphaFoldDB" id="A0A927BEU2"/>
<reference evidence="1" key="1">
    <citation type="submission" date="2020-09" db="EMBL/GenBank/DDBJ databases">
        <authorList>
            <person name="Kim M.K."/>
        </authorList>
    </citation>
    <scope>NUCLEOTIDE SEQUENCE</scope>
    <source>
        <strain evidence="1">BT664</strain>
    </source>
</reference>
<dbReference type="EMBL" id="JACXAD010000014">
    <property type="protein sequence ID" value="MBD2768859.1"/>
    <property type="molecule type" value="Genomic_DNA"/>
</dbReference>
<name>A0A927BEU2_9BACT</name>
<proteinExistence type="predicted"/>
<evidence type="ECO:0000313" key="2">
    <source>
        <dbReference type="Proteomes" id="UP000612233"/>
    </source>
</evidence>
<protein>
    <submittedName>
        <fullName evidence="1">DUF2971 domain-containing protein</fullName>
    </submittedName>
</protein>
<dbReference type="RefSeq" id="WP_191005674.1">
    <property type="nucleotide sequence ID" value="NZ_JACXAD010000014.1"/>
</dbReference>
<keyword evidence="2" id="KW-1185">Reference proteome</keyword>
<gene>
    <name evidence="1" type="ORF">IC235_13270</name>
</gene>